<organism evidence="3 4">
    <name type="scientific">Geodermatophilus poikilotrophus</name>
    <dbReference type="NCBI Taxonomy" id="1333667"/>
    <lineage>
        <taxon>Bacteria</taxon>
        <taxon>Bacillati</taxon>
        <taxon>Actinomycetota</taxon>
        <taxon>Actinomycetes</taxon>
        <taxon>Geodermatophilales</taxon>
        <taxon>Geodermatophilaceae</taxon>
        <taxon>Geodermatophilus</taxon>
    </lineage>
</organism>
<feature type="region of interest" description="Disordered" evidence="1">
    <location>
        <begin position="1"/>
        <end position="28"/>
    </location>
</feature>
<dbReference type="Proteomes" id="UP000198507">
    <property type="component" value="Unassembled WGS sequence"/>
</dbReference>
<dbReference type="OrthoDB" id="9814270at2"/>
<proteinExistence type="predicted"/>
<dbReference type="Pfam" id="PF00689">
    <property type="entry name" value="Cation_ATPase_C"/>
    <property type="match status" value="1"/>
</dbReference>
<keyword evidence="4" id="KW-1185">Reference proteome</keyword>
<feature type="compositionally biased region" description="Low complexity" evidence="1">
    <location>
        <begin position="66"/>
        <end position="79"/>
    </location>
</feature>
<dbReference type="AlphaFoldDB" id="A0A1I0D1E4"/>
<evidence type="ECO:0000259" key="2">
    <source>
        <dbReference type="Pfam" id="PF00689"/>
    </source>
</evidence>
<reference evidence="4" key="1">
    <citation type="submission" date="2016-10" db="EMBL/GenBank/DDBJ databases">
        <authorList>
            <person name="Varghese N."/>
            <person name="Submissions S."/>
        </authorList>
    </citation>
    <scope>NUCLEOTIDE SEQUENCE [LARGE SCALE GENOMIC DNA]</scope>
    <source>
        <strain evidence="4">DSM 44209</strain>
    </source>
</reference>
<sequence>MAGGSVDSACRRPRRPGHARERPLRTTKRMTLGGFSACAATWSTGASPSGRVRFIVWLGEPATESPAGPAGRLPPAAAGRARRLHPHAGRTVGDALSVPPSSVHAGGSRTAGRRAALRRGSPACGTDPGTRCTPPPAPAHPDDGRGALTASRHSSEPPSLGAPLLREIGLRGTVTSAGALVAWLIARRIGTGRRASTVALATLVGAELGQTLLLSGRNPLVVATGLGSAGVLAAIIQLPGASRLFGCRPLGPLSWAVVLACSTAATVTSAALPRLFPALLTGEGPRTPAVPNREHDRGSVAA</sequence>
<dbReference type="InterPro" id="IPR006068">
    <property type="entry name" value="ATPase_P-typ_cation-transptr_C"/>
</dbReference>
<feature type="region of interest" description="Disordered" evidence="1">
    <location>
        <begin position="62"/>
        <end position="161"/>
    </location>
</feature>
<feature type="domain" description="Cation-transporting P-type ATPase C-terminal" evidence="2">
    <location>
        <begin position="160"/>
        <end position="268"/>
    </location>
</feature>
<evidence type="ECO:0000313" key="4">
    <source>
        <dbReference type="Proteomes" id="UP000198507"/>
    </source>
</evidence>
<evidence type="ECO:0000256" key="1">
    <source>
        <dbReference type="SAM" id="MobiDB-lite"/>
    </source>
</evidence>
<dbReference type="SUPFAM" id="SSF81665">
    <property type="entry name" value="Calcium ATPase, transmembrane domain M"/>
    <property type="match status" value="1"/>
</dbReference>
<feature type="compositionally biased region" description="Basic and acidic residues" evidence="1">
    <location>
        <begin position="292"/>
        <end position="302"/>
    </location>
</feature>
<evidence type="ECO:0000313" key="3">
    <source>
        <dbReference type="EMBL" id="SET25992.1"/>
    </source>
</evidence>
<gene>
    <name evidence="3" type="ORF">SAMN04488546_1876</name>
</gene>
<accession>A0A1I0D1E4</accession>
<name>A0A1I0D1E4_9ACTN</name>
<protein>
    <submittedName>
        <fullName evidence="3">Cation transporting ATPase, C-terminus</fullName>
    </submittedName>
</protein>
<dbReference type="InterPro" id="IPR023298">
    <property type="entry name" value="ATPase_P-typ_TM_dom_sf"/>
</dbReference>
<dbReference type="EMBL" id="FOIE01000003">
    <property type="protein sequence ID" value="SET25992.1"/>
    <property type="molecule type" value="Genomic_DNA"/>
</dbReference>
<feature type="region of interest" description="Disordered" evidence="1">
    <location>
        <begin position="283"/>
        <end position="302"/>
    </location>
</feature>